<feature type="chain" id="PRO_5042883909" description="Secreted protein" evidence="1">
    <location>
        <begin position="23"/>
        <end position="99"/>
    </location>
</feature>
<sequence length="99" mass="11394">MRGWSNLQFGFCFYLLPLPSCSMPILCLPFPHPHKQQFKGITRHKNNEIMCLLQTLVTSVHLINHTKKPRPPEQGKIPTPPVWLLHSNNTERIQAANTN</sequence>
<accession>A0AAN7B9P4</accession>
<dbReference type="EMBL" id="MU858077">
    <property type="protein sequence ID" value="KAK4215679.1"/>
    <property type="molecule type" value="Genomic_DNA"/>
</dbReference>
<proteinExistence type="predicted"/>
<dbReference type="AlphaFoldDB" id="A0AAN7B9P4"/>
<protein>
    <recommendedName>
        <fullName evidence="4">Secreted protein</fullName>
    </recommendedName>
</protein>
<organism evidence="2 3">
    <name type="scientific">Rhypophila decipiens</name>
    <dbReference type="NCBI Taxonomy" id="261697"/>
    <lineage>
        <taxon>Eukaryota</taxon>
        <taxon>Fungi</taxon>
        <taxon>Dikarya</taxon>
        <taxon>Ascomycota</taxon>
        <taxon>Pezizomycotina</taxon>
        <taxon>Sordariomycetes</taxon>
        <taxon>Sordariomycetidae</taxon>
        <taxon>Sordariales</taxon>
        <taxon>Naviculisporaceae</taxon>
        <taxon>Rhypophila</taxon>
    </lineage>
</organism>
<reference evidence="2" key="2">
    <citation type="submission" date="2023-05" db="EMBL/GenBank/DDBJ databases">
        <authorList>
            <consortium name="Lawrence Berkeley National Laboratory"/>
            <person name="Steindorff A."/>
            <person name="Hensen N."/>
            <person name="Bonometti L."/>
            <person name="Westerberg I."/>
            <person name="Brannstrom I.O."/>
            <person name="Guillou S."/>
            <person name="Cros-Aarteil S."/>
            <person name="Calhoun S."/>
            <person name="Haridas S."/>
            <person name="Kuo A."/>
            <person name="Mondo S."/>
            <person name="Pangilinan J."/>
            <person name="Riley R."/>
            <person name="Labutti K."/>
            <person name="Andreopoulos B."/>
            <person name="Lipzen A."/>
            <person name="Chen C."/>
            <person name="Yanf M."/>
            <person name="Daum C."/>
            <person name="Ng V."/>
            <person name="Clum A."/>
            <person name="Ohm R."/>
            <person name="Martin F."/>
            <person name="Silar P."/>
            <person name="Natvig D."/>
            <person name="Lalanne C."/>
            <person name="Gautier V."/>
            <person name="Ament-Velasquez S.L."/>
            <person name="Kruys A."/>
            <person name="Hutchinson M.I."/>
            <person name="Powell A.J."/>
            <person name="Barry K."/>
            <person name="Miller A.N."/>
            <person name="Grigoriev I.V."/>
            <person name="Debuchy R."/>
            <person name="Gladieux P."/>
            <person name="Thoren M.H."/>
            <person name="Johannesson H."/>
        </authorList>
    </citation>
    <scope>NUCLEOTIDE SEQUENCE</scope>
    <source>
        <strain evidence="2">PSN293</strain>
    </source>
</reference>
<feature type="signal peptide" evidence="1">
    <location>
        <begin position="1"/>
        <end position="22"/>
    </location>
</feature>
<gene>
    <name evidence="2" type="ORF">QBC37DRAFT_120272</name>
</gene>
<keyword evidence="3" id="KW-1185">Reference proteome</keyword>
<evidence type="ECO:0000256" key="1">
    <source>
        <dbReference type="SAM" id="SignalP"/>
    </source>
</evidence>
<evidence type="ECO:0000313" key="2">
    <source>
        <dbReference type="EMBL" id="KAK4215679.1"/>
    </source>
</evidence>
<name>A0AAN7B9P4_9PEZI</name>
<evidence type="ECO:0000313" key="3">
    <source>
        <dbReference type="Proteomes" id="UP001301769"/>
    </source>
</evidence>
<keyword evidence="1" id="KW-0732">Signal</keyword>
<evidence type="ECO:0008006" key="4">
    <source>
        <dbReference type="Google" id="ProtNLM"/>
    </source>
</evidence>
<dbReference type="Proteomes" id="UP001301769">
    <property type="component" value="Unassembled WGS sequence"/>
</dbReference>
<comment type="caution">
    <text evidence="2">The sequence shown here is derived from an EMBL/GenBank/DDBJ whole genome shotgun (WGS) entry which is preliminary data.</text>
</comment>
<reference evidence="2" key="1">
    <citation type="journal article" date="2023" name="Mol. Phylogenet. Evol.">
        <title>Genome-scale phylogeny and comparative genomics of the fungal order Sordariales.</title>
        <authorList>
            <person name="Hensen N."/>
            <person name="Bonometti L."/>
            <person name="Westerberg I."/>
            <person name="Brannstrom I.O."/>
            <person name="Guillou S."/>
            <person name="Cros-Aarteil S."/>
            <person name="Calhoun S."/>
            <person name="Haridas S."/>
            <person name="Kuo A."/>
            <person name="Mondo S."/>
            <person name="Pangilinan J."/>
            <person name="Riley R."/>
            <person name="LaButti K."/>
            <person name="Andreopoulos B."/>
            <person name="Lipzen A."/>
            <person name="Chen C."/>
            <person name="Yan M."/>
            <person name="Daum C."/>
            <person name="Ng V."/>
            <person name="Clum A."/>
            <person name="Steindorff A."/>
            <person name="Ohm R.A."/>
            <person name="Martin F."/>
            <person name="Silar P."/>
            <person name="Natvig D.O."/>
            <person name="Lalanne C."/>
            <person name="Gautier V."/>
            <person name="Ament-Velasquez S.L."/>
            <person name="Kruys A."/>
            <person name="Hutchinson M.I."/>
            <person name="Powell A.J."/>
            <person name="Barry K."/>
            <person name="Miller A.N."/>
            <person name="Grigoriev I.V."/>
            <person name="Debuchy R."/>
            <person name="Gladieux P."/>
            <person name="Hiltunen Thoren M."/>
            <person name="Johannesson H."/>
        </authorList>
    </citation>
    <scope>NUCLEOTIDE SEQUENCE</scope>
    <source>
        <strain evidence="2">PSN293</strain>
    </source>
</reference>